<dbReference type="PANTHER" id="PTHR45846">
    <property type="entry name" value="TRNA-DIHYDROURIDINE(47) SYNTHASE [NAD(P)(+)]-LIKE"/>
    <property type="match status" value="1"/>
</dbReference>
<accession>A0ABQ0LUU7</accession>
<feature type="zinc finger region" description="C3H1-type" evidence="16">
    <location>
        <begin position="151"/>
        <end position="180"/>
    </location>
</feature>
<comment type="cofactor">
    <cofactor evidence="1 17">
        <name>FMN</name>
        <dbReference type="ChEBI" id="CHEBI:58210"/>
    </cofactor>
</comment>
<dbReference type="CDD" id="cd02801">
    <property type="entry name" value="DUS_like_FMN"/>
    <property type="match status" value="1"/>
</dbReference>
<evidence type="ECO:0000256" key="2">
    <source>
        <dbReference type="ARBA" id="ARBA00012376"/>
    </source>
</evidence>
<dbReference type="PANTHER" id="PTHR45846:SF1">
    <property type="entry name" value="TRNA-DIHYDROURIDINE(47) SYNTHASE [NAD(P)(+)]-LIKE"/>
    <property type="match status" value="1"/>
</dbReference>
<feature type="region of interest" description="Disordered" evidence="18">
    <location>
        <begin position="1"/>
        <end position="78"/>
    </location>
</feature>
<comment type="catalytic activity">
    <reaction evidence="15">
        <text>5,6-dihydrouridine(47) in tRNA + NADP(+) = uridine(47) in tRNA + NADPH + H(+)</text>
        <dbReference type="Rhea" id="RHEA:53360"/>
        <dbReference type="Rhea" id="RHEA-COMP:13539"/>
        <dbReference type="Rhea" id="RHEA-COMP:13540"/>
        <dbReference type="ChEBI" id="CHEBI:15378"/>
        <dbReference type="ChEBI" id="CHEBI:57783"/>
        <dbReference type="ChEBI" id="CHEBI:58349"/>
        <dbReference type="ChEBI" id="CHEBI:65315"/>
        <dbReference type="ChEBI" id="CHEBI:74443"/>
        <dbReference type="EC" id="1.3.1.89"/>
    </reaction>
    <physiologicalReaction direction="right-to-left" evidence="15">
        <dbReference type="Rhea" id="RHEA:53362"/>
    </physiologicalReaction>
</comment>
<dbReference type="InterPro" id="IPR000571">
    <property type="entry name" value="Znf_CCCH"/>
</dbReference>
<dbReference type="Gene3D" id="4.10.1000.10">
    <property type="entry name" value="Zinc finger, CCCH-type"/>
    <property type="match status" value="1"/>
</dbReference>
<evidence type="ECO:0000259" key="19">
    <source>
        <dbReference type="PROSITE" id="PS50103"/>
    </source>
</evidence>
<evidence type="ECO:0000256" key="16">
    <source>
        <dbReference type="PROSITE-ProRule" id="PRU00723"/>
    </source>
</evidence>
<evidence type="ECO:0000256" key="6">
    <source>
        <dbReference type="ARBA" id="ARBA00022664"/>
    </source>
</evidence>
<evidence type="ECO:0000256" key="18">
    <source>
        <dbReference type="SAM" id="MobiDB-lite"/>
    </source>
</evidence>
<dbReference type="PROSITE" id="PS50103">
    <property type="entry name" value="ZF_C3H1"/>
    <property type="match status" value="2"/>
</dbReference>
<dbReference type="EMBL" id="DF848783">
    <property type="protein sequence ID" value="GAT54858.1"/>
    <property type="molecule type" value="Genomic_DNA"/>
</dbReference>
<proteinExistence type="inferred from homology"/>
<evidence type="ECO:0000256" key="9">
    <source>
        <dbReference type="ARBA" id="ARBA00022857"/>
    </source>
</evidence>
<sequence length="689" mass="75624">MATHAPGIAPIKPEFLLPVQKDSAAREPDDDAAEGAPARRDARDRNSNGTGQDSNGRRKTKAEKKAEKKARSGMNTGRRFGTVKDEVALCYPVATGSVCDWGDKCRLSHDIPAYLASQPPDLGLAAAEDVLTMRVPPPVESGEPVDADAYKWKTVCPIFEEMGVCRFGFRCRYLSAHSKLDENGVLQLVVDEEKRARMAVAGAEVNRLSVETQKLLKARKYPLPITDEYKKADERDLAKRTPNAPAPKVEKLAGGGLVFGEVDQDQDGMAVDAADIVAKRTAEPASGPADASKDTPEVPMRAVERNRLHWEGKTYLAPLTTVGNLPFRRLCVSYGADITCGEMGLATSFLSGSREEWSLVRRHPSERTFGVQIAGSKVGALVGATELLAREIGDSGGVDFVDLNCGCPIDLVFKSGSGSALLDTPSRLARLVAGMSRALGEVPVTVKMRTGVKEGRNTVHKLMPRLLGEGTSTSETFGERGWAGVSAMTLHGRTRQQRYTKLADWDYIKMCVDAVREREADEGLPRIPIFGNGDCFSGTAYWDTVRDYGVDGVMVARGALIKPWLFTEIQERREWDISSRERLDGIRKLAEFGLSHFGTDTAGVNTTRRYVCESLSFQYRYVPLGILERLPARMNERPGAFRGRDDLETLLASADSRDWVRISEMFLGPAPETWSFTPKHRSNSYEAQG</sequence>
<evidence type="ECO:0000313" key="20">
    <source>
        <dbReference type="EMBL" id="GAT54858.1"/>
    </source>
</evidence>
<dbReference type="InterPro" id="IPR018517">
    <property type="entry name" value="tRNA_hU_synthase_CS"/>
</dbReference>
<keyword evidence="16 17" id="KW-0479">Metal-binding</keyword>
<comment type="catalytic activity">
    <reaction evidence="13">
        <text>a 5,6-dihydrouridine in mRNA + NAD(+) = a uridine in mRNA + NADH + H(+)</text>
        <dbReference type="Rhea" id="RHEA:69851"/>
        <dbReference type="Rhea" id="RHEA-COMP:14658"/>
        <dbReference type="Rhea" id="RHEA-COMP:17789"/>
        <dbReference type="ChEBI" id="CHEBI:15378"/>
        <dbReference type="ChEBI" id="CHEBI:57540"/>
        <dbReference type="ChEBI" id="CHEBI:57945"/>
        <dbReference type="ChEBI" id="CHEBI:65315"/>
        <dbReference type="ChEBI" id="CHEBI:74443"/>
    </reaction>
    <physiologicalReaction direction="right-to-left" evidence="13">
        <dbReference type="Rhea" id="RHEA:69853"/>
    </physiologicalReaction>
</comment>
<comment type="catalytic activity">
    <reaction evidence="14">
        <text>a 5,6-dihydrouridine in mRNA + NADP(+) = a uridine in mRNA + NADPH + H(+)</text>
        <dbReference type="Rhea" id="RHEA:69855"/>
        <dbReference type="Rhea" id="RHEA-COMP:14658"/>
        <dbReference type="Rhea" id="RHEA-COMP:17789"/>
        <dbReference type="ChEBI" id="CHEBI:15378"/>
        <dbReference type="ChEBI" id="CHEBI:57783"/>
        <dbReference type="ChEBI" id="CHEBI:58349"/>
        <dbReference type="ChEBI" id="CHEBI:65315"/>
        <dbReference type="ChEBI" id="CHEBI:74443"/>
    </reaction>
    <physiologicalReaction direction="right-to-left" evidence="14">
        <dbReference type="Rhea" id="RHEA:69857"/>
    </physiologicalReaction>
</comment>
<evidence type="ECO:0000256" key="15">
    <source>
        <dbReference type="ARBA" id="ARBA00049513"/>
    </source>
</evidence>
<evidence type="ECO:0000256" key="13">
    <source>
        <dbReference type="ARBA" id="ARBA00048342"/>
    </source>
</evidence>
<gene>
    <name evidence="20" type="ORF">MCHLO_11678</name>
</gene>
<keyword evidence="4 17" id="KW-0285">Flavoprotein</keyword>
<keyword evidence="11 17" id="KW-0520">NAD</keyword>
<feature type="domain" description="C3H1-type" evidence="19">
    <location>
        <begin position="151"/>
        <end position="180"/>
    </location>
</feature>
<keyword evidence="16 17" id="KW-0862">Zinc</keyword>
<keyword evidence="5 17" id="KW-0288">FMN</keyword>
<evidence type="ECO:0000256" key="3">
    <source>
        <dbReference type="ARBA" id="ARBA00022143"/>
    </source>
</evidence>
<feature type="domain" description="C3H1-type" evidence="19">
    <location>
        <begin position="84"/>
        <end position="112"/>
    </location>
</feature>
<evidence type="ECO:0000256" key="7">
    <source>
        <dbReference type="ARBA" id="ARBA00022694"/>
    </source>
</evidence>
<evidence type="ECO:0000256" key="8">
    <source>
        <dbReference type="ARBA" id="ARBA00022771"/>
    </source>
</evidence>
<dbReference type="Proteomes" id="UP000815677">
    <property type="component" value="Unassembled WGS sequence"/>
</dbReference>
<dbReference type="Pfam" id="PF01207">
    <property type="entry name" value="Dus"/>
    <property type="match status" value="1"/>
</dbReference>
<dbReference type="InterPro" id="IPR035587">
    <property type="entry name" value="DUS-like_FMN-bd"/>
</dbReference>
<evidence type="ECO:0000256" key="4">
    <source>
        <dbReference type="ARBA" id="ARBA00022630"/>
    </source>
</evidence>
<organism evidence="20 21">
    <name type="scientific">Mycena chlorophos</name>
    <name type="common">Agaric fungus</name>
    <name type="synonym">Agaricus chlorophos</name>
    <dbReference type="NCBI Taxonomy" id="658473"/>
    <lineage>
        <taxon>Eukaryota</taxon>
        <taxon>Fungi</taxon>
        <taxon>Dikarya</taxon>
        <taxon>Basidiomycota</taxon>
        <taxon>Agaricomycotina</taxon>
        <taxon>Agaricomycetes</taxon>
        <taxon>Agaricomycetidae</taxon>
        <taxon>Agaricales</taxon>
        <taxon>Marasmiineae</taxon>
        <taxon>Mycenaceae</taxon>
        <taxon>Mycena</taxon>
    </lineage>
</organism>
<evidence type="ECO:0000256" key="14">
    <source>
        <dbReference type="ARBA" id="ARBA00049447"/>
    </source>
</evidence>
<keyword evidence="7 17" id="KW-0819">tRNA processing</keyword>
<comment type="catalytic activity">
    <reaction evidence="12">
        <text>5,6-dihydrouridine(47) in tRNA + NAD(+) = uridine(47) in tRNA + NADH + H(+)</text>
        <dbReference type="Rhea" id="RHEA:53364"/>
        <dbReference type="Rhea" id="RHEA-COMP:13539"/>
        <dbReference type="Rhea" id="RHEA-COMP:13540"/>
        <dbReference type="ChEBI" id="CHEBI:15378"/>
        <dbReference type="ChEBI" id="CHEBI:57540"/>
        <dbReference type="ChEBI" id="CHEBI:57945"/>
        <dbReference type="ChEBI" id="CHEBI:65315"/>
        <dbReference type="ChEBI" id="CHEBI:74443"/>
        <dbReference type="EC" id="1.3.1.89"/>
    </reaction>
    <physiologicalReaction direction="right-to-left" evidence="12">
        <dbReference type="Rhea" id="RHEA:53366"/>
    </physiologicalReaction>
</comment>
<reference evidence="20" key="1">
    <citation type="submission" date="2014-09" db="EMBL/GenBank/DDBJ databases">
        <title>Genome sequence of the luminous mushroom Mycena chlorophos for searching fungal bioluminescence genes.</title>
        <authorList>
            <person name="Tanaka Y."/>
            <person name="Kasuga D."/>
            <person name="Oba Y."/>
            <person name="Hase S."/>
            <person name="Sato K."/>
            <person name="Oba Y."/>
            <person name="Sakakibara Y."/>
        </authorList>
    </citation>
    <scope>NUCLEOTIDE SEQUENCE</scope>
</reference>
<evidence type="ECO:0000313" key="21">
    <source>
        <dbReference type="Proteomes" id="UP000815677"/>
    </source>
</evidence>
<evidence type="ECO:0000256" key="12">
    <source>
        <dbReference type="ARBA" id="ARBA00048266"/>
    </source>
</evidence>
<dbReference type="Gene3D" id="3.20.20.70">
    <property type="entry name" value="Aldolase class I"/>
    <property type="match status" value="1"/>
</dbReference>
<keyword evidence="9 17" id="KW-0521">NADP</keyword>
<comment type="function">
    <text evidence="17">Catalyzes the synthesis of dihydrouridine, a modified base found in the D-loop of most tRNAs. Specifically modifies U47 in cytoplasmic tRNAs.</text>
</comment>
<dbReference type="EC" id="1.3.1.89" evidence="2 17"/>
<keyword evidence="21" id="KW-1185">Reference proteome</keyword>
<evidence type="ECO:0000256" key="5">
    <source>
        <dbReference type="ARBA" id="ARBA00022643"/>
    </source>
</evidence>
<dbReference type="InterPro" id="IPR013785">
    <property type="entry name" value="Aldolase_TIM"/>
</dbReference>
<dbReference type="SUPFAM" id="SSF51395">
    <property type="entry name" value="FMN-linked oxidoreductases"/>
    <property type="match status" value="1"/>
</dbReference>
<evidence type="ECO:0000256" key="17">
    <source>
        <dbReference type="RuleBase" id="RU291113"/>
    </source>
</evidence>
<dbReference type="PROSITE" id="PS01136">
    <property type="entry name" value="UPF0034"/>
    <property type="match status" value="1"/>
</dbReference>
<protein>
    <recommendedName>
        <fullName evidence="3 17">tRNA-dihydrouridine(47) synthase [NAD(P)(+)]</fullName>
        <ecNumber evidence="2 17">1.3.1.89</ecNumber>
    </recommendedName>
    <alternativeName>
        <fullName evidence="17">tRNA-dihydrouridine synthase 3</fullName>
    </alternativeName>
</protein>
<evidence type="ECO:0000256" key="11">
    <source>
        <dbReference type="ARBA" id="ARBA00023027"/>
    </source>
</evidence>
<feature type="compositionally biased region" description="Basic and acidic residues" evidence="18">
    <location>
        <begin position="37"/>
        <end position="46"/>
    </location>
</feature>
<feature type="zinc finger region" description="C3H1-type" evidence="16">
    <location>
        <begin position="84"/>
        <end position="112"/>
    </location>
</feature>
<keyword evidence="10 17" id="KW-0560">Oxidoreductase</keyword>
<name>A0ABQ0LUU7_MYCCL</name>
<evidence type="ECO:0000256" key="10">
    <source>
        <dbReference type="ARBA" id="ARBA00023002"/>
    </source>
</evidence>
<evidence type="ECO:0000256" key="1">
    <source>
        <dbReference type="ARBA" id="ARBA00001917"/>
    </source>
</evidence>
<keyword evidence="8 16" id="KW-0863">Zinc-finger</keyword>
<keyword evidence="6" id="KW-0507">mRNA processing</keyword>
<comment type="similarity">
    <text evidence="17">Belongs to the dus family. Dus3 subfamily.</text>
</comment>